<evidence type="ECO:0008006" key="11">
    <source>
        <dbReference type="Google" id="ProtNLM"/>
    </source>
</evidence>
<dbReference type="InterPro" id="IPR057135">
    <property type="entry name" value="At4g27190-like_LRR"/>
</dbReference>
<dbReference type="Proteomes" id="UP000655225">
    <property type="component" value="Unassembled WGS sequence"/>
</dbReference>
<dbReference type="GO" id="GO:0005524">
    <property type="term" value="F:ATP binding"/>
    <property type="evidence" value="ECO:0007669"/>
    <property type="project" value="UniProtKB-KW"/>
</dbReference>
<feature type="domain" description="Disease resistance R13L4/SHOC-2-like LRR" evidence="8">
    <location>
        <begin position="521"/>
        <end position="680"/>
    </location>
</feature>
<feature type="domain" description="Disease resistance protein At4g27190-like leucine-rich repeats" evidence="7">
    <location>
        <begin position="792"/>
        <end position="936"/>
    </location>
</feature>
<protein>
    <recommendedName>
        <fullName evidence="11">AAA+ ATPase domain-containing protein</fullName>
    </recommendedName>
</protein>
<feature type="coiled-coil region" evidence="5">
    <location>
        <begin position="26"/>
        <end position="88"/>
    </location>
</feature>
<dbReference type="Gene3D" id="1.10.8.430">
    <property type="entry name" value="Helical domain of apoptotic protease-activating factors"/>
    <property type="match status" value="1"/>
</dbReference>
<dbReference type="SUPFAM" id="SSF52047">
    <property type="entry name" value="RNI-like"/>
    <property type="match status" value="1"/>
</dbReference>
<dbReference type="SUPFAM" id="SSF52058">
    <property type="entry name" value="L domain-like"/>
    <property type="match status" value="1"/>
</dbReference>
<dbReference type="Gene3D" id="3.40.50.300">
    <property type="entry name" value="P-loop containing nucleotide triphosphate hydrolases"/>
    <property type="match status" value="1"/>
</dbReference>
<organism evidence="9 10">
    <name type="scientific">Tetracentron sinense</name>
    <name type="common">Spur-leaf</name>
    <dbReference type="NCBI Taxonomy" id="13715"/>
    <lineage>
        <taxon>Eukaryota</taxon>
        <taxon>Viridiplantae</taxon>
        <taxon>Streptophyta</taxon>
        <taxon>Embryophyta</taxon>
        <taxon>Tracheophyta</taxon>
        <taxon>Spermatophyta</taxon>
        <taxon>Magnoliopsida</taxon>
        <taxon>Trochodendrales</taxon>
        <taxon>Trochodendraceae</taxon>
        <taxon>Tetracentron</taxon>
    </lineage>
</organism>
<dbReference type="PANTHER" id="PTHR33463">
    <property type="entry name" value="NB-ARC DOMAIN-CONTAINING PROTEIN-RELATED"/>
    <property type="match status" value="1"/>
</dbReference>
<dbReference type="InterPro" id="IPR027417">
    <property type="entry name" value="P-loop_NTPase"/>
</dbReference>
<dbReference type="InterPro" id="IPR042197">
    <property type="entry name" value="Apaf_helical"/>
</dbReference>
<dbReference type="OMA" id="CASKVIL"/>
<comment type="caution">
    <text evidence="9">The sequence shown here is derived from an EMBL/GenBank/DDBJ whole genome shotgun (WGS) entry which is preliminary data.</text>
</comment>
<evidence type="ECO:0000256" key="2">
    <source>
        <dbReference type="ARBA" id="ARBA00022737"/>
    </source>
</evidence>
<dbReference type="OrthoDB" id="3794806at2759"/>
<keyword evidence="4" id="KW-0547">Nucleotide-binding</keyword>
<dbReference type="Gene3D" id="3.80.10.10">
    <property type="entry name" value="Ribonuclease Inhibitor"/>
    <property type="match status" value="1"/>
</dbReference>
<evidence type="ECO:0000259" key="8">
    <source>
        <dbReference type="Pfam" id="PF23598"/>
    </source>
</evidence>
<dbReference type="InterPro" id="IPR050905">
    <property type="entry name" value="Plant_NBS-LRR"/>
</dbReference>
<evidence type="ECO:0000256" key="4">
    <source>
        <dbReference type="ARBA" id="ARBA00022840"/>
    </source>
</evidence>
<evidence type="ECO:0000256" key="5">
    <source>
        <dbReference type="SAM" id="Coils"/>
    </source>
</evidence>
<dbReference type="InterPro" id="IPR055414">
    <property type="entry name" value="LRR_R13L4/SHOC2-like"/>
</dbReference>
<keyword evidence="4" id="KW-0067">ATP-binding</keyword>
<dbReference type="Pfam" id="PF23598">
    <property type="entry name" value="LRR_14"/>
    <property type="match status" value="1"/>
</dbReference>
<evidence type="ECO:0000256" key="1">
    <source>
        <dbReference type="ARBA" id="ARBA00008894"/>
    </source>
</evidence>
<gene>
    <name evidence="9" type="ORF">HHK36_004487</name>
</gene>
<evidence type="ECO:0000313" key="9">
    <source>
        <dbReference type="EMBL" id="KAF8411929.1"/>
    </source>
</evidence>
<name>A0A834ZQ42_TETSI</name>
<dbReference type="Pfam" id="PF00931">
    <property type="entry name" value="NB-ARC"/>
    <property type="match status" value="1"/>
</dbReference>
<dbReference type="EMBL" id="JABCRI010000002">
    <property type="protein sequence ID" value="KAF8411929.1"/>
    <property type="molecule type" value="Genomic_DNA"/>
</dbReference>
<dbReference type="InterPro" id="IPR032675">
    <property type="entry name" value="LRR_dom_sf"/>
</dbReference>
<dbReference type="GO" id="GO:0006952">
    <property type="term" value="P:defense response"/>
    <property type="evidence" value="ECO:0007669"/>
    <property type="project" value="UniProtKB-KW"/>
</dbReference>
<dbReference type="PANTHER" id="PTHR33463:SF198">
    <property type="entry name" value="RPP4C3"/>
    <property type="match status" value="1"/>
</dbReference>
<sequence length="1050" mass="119589">MDFLAWMAEKMGDYLVAPIGRQLGYLIYYNCNIENLRNQVEKLKRTRHGVQRLVDAARRNGEDIRADVQEWLTKIDEITAEVERLNDNVVAPYWSWRYRISREAKEKTFAINDLQKDENFDSVSFPAPPPGIEAIPAEDFMVFKSTEMAMKEIMEALKDDTINIIGLYGVGGVGKTSLVKEVGKRAKQYKLFDEVVMAVVTETPTIKNIQEQIADMLGLKFSETTDSGRAGRLSARLKNEKMVLVIMDDVWARLDLAAIGIPLRGDRDHNGCKIILTTRGQDVCNAMGSQTKKICLNALSEQESWALFKINAGTCVNTPSLNVVAMEVAGRCGGLPIALITVGRALGDKDLEEWKKAARKLKESKPTNEQDVEYEVFSCLRLSYDYRKGEETKACFLLCCLFPEDHHIRIEDLARYGIGLGLFQDIDSLEEARGRAHTASKNLKASCMLLDCIDKRFVKMHDVVRHIAKTIASKEKHVLVRAGEDLKEWPNKGTFEHKTCISLMYNDICKFPGELKCSKLQTLLLQRNYSIKDIPDSFFEGMTALQVLDLSKTDVLSLPTSIQFLTNLRTLCLDWSTSLRDISILGELKELEILSISSSNIEEFPRKMGQLTNLRLLDLTSCERLVTLPPNVISSLSRLEELYMAGSFQGWEVEGISKRRNASLVELQSLPHLAILSVNIPDVKCFPKDFLAPNMIRFDISIGFKWQSSPRPTSRKLNLFDTQIPLVDGIKVLLERAEHLWLEDIRGLRNILLAINQEGLNGLKSLDIKHCKEIEYLTKATEWIPQVALHNLEELILMNLPSLKEICDGPLPLGSLLKLRVLRVDSCEQLLNVIPTNLSQRLHNLEVLDVSDCYALKEVFNLEGIDEEQILLLPKLRILSFTRLPVMYIWKGPTQLVCLHNLKEVMLYQCNRLRNLFSSSQARNLLRLEMLYIGSCSKLEVIVSNEEEDKEGQEIVFPQLNTIRLQRLPNLTGFCEGSFTFEWPSLEEVTMKFCPNIETFVTTRFPNTPKLKRLRVHGLDILYHFKRKEKAVKLDHRATSQEEIEMVDEA</sequence>
<dbReference type="SUPFAM" id="SSF52540">
    <property type="entry name" value="P-loop containing nucleoside triphosphate hydrolases"/>
    <property type="match status" value="1"/>
</dbReference>
<evidence type="ECO:0000259" key="6">
    <source>
        <dbReference type="Pfam" id="PF00931"/>
    </source>
</evidence>
<evidence type="ECO:0000256" key="3">
    <source>
        <dbReference type="ARBA" id="ARBA00022821"/>
    </source>
</evidence>
<comment type="similarity">
    <text evidence="1">Belongs to the disease resistance NB-LRR family.</text>
</comment>
<reference evidence="9 10" key="1">
    <citation type="submission" date="2020-04" db="EMBL/GenBank/DDBJ databases">
        <title>Plant Genome Project.</title>
        <authorList>
            <person name="Zhang R.-G."/>
        </authorList>
    </citation>
    <scope>NUCLEOTIDE SEQUENCE [LARGE SCALE GENOMIC DNA]</scope>
    <source>
        <strain evidence="9">YNK0</strain>
        <tissue evidence="9">Leaf</tissue>
    </source>
</reference>
<dbReference type="GO" id="GO:0043531">
    <property type="term" value="F:ADP binding"/>
    <property type="evidence" value="ECO:0007669"/>
    <property type="project" value="InterPro"/>
</dbReference>
<proteinExistence type="inferred from homology"/>
<dbReference type="AlphaFoldDB" id="A0A834ZQ42"/>
<dbReference type="PRINTS" id="PR00364">
    <property type="entry name" value="DISEASERSIST"/>
</dbReference>
<accession>A0A834ZQ42</accession>
<feature type="domain" description="NB-ARC" evidence="6">
    <location>
        <begin position="148"/>
        <end position="311"/>
    </location>
</feature>
<keyword evidence="3" id="KW-0611">Plant defense</keyword>
<keyword evidence="5" id="KW-0175">Coiled coil</keyword>
<keyword evidence="10" id="KW-1185">Reference proteome</keyword>
<dbReference type="FunFam" id="3.40.50.300:FF:001091">
    <property type="entry name" value="Probable disease resistance protein At1g61300"/>
    <property type="match status" value="1"/>
</dbReference>
<evidence type="ECO:0000313" key="10">
    <source>
        <dbReference type="Proteomes" id="UP000655225"/>
    </source>
</evidence>
<keyword evidence="2" id="KW-0677">Repeat</keyword>
<dbReference type="InterPro" id="IPR002182">
    <property type="entry name" value="NB-ARC"/>
</dbReference>
<dbReference type="Pfam" id="PF23247">
    <property type="entry name" value="LRR_RPS2"/>
    <property type="match status" value="1"/>
</dbReference>
<evidence type="ECO:0000259" key="7">
    <source>
        <dbReference type="Pfam" id="PF23247"/>
    </source>
</evidence>